<gene>
    <name evidence="2" type="ORF">OEG84_11590</name>
</gene>
<proteinExistence type="predicted"/>
<keyword evidence="3" id="KW-1185">Reference proteome</keyword>
<evidence type="ECO:0008006" key="4">
    <source>
        <dbReference type="Google" id="ProtNLM"/>
    </source>
</evidence>
<dbReference type="Proteomes" id="UP001073227">
    <property type="component" value="Unassembled WGS sequence"/>
</dbReference>
<evidence type="ECO:0000256" key="1">
    <source>
        <dbReference type="SAM" id="MobiDB-lite"/>
    </source>
</evidence>
<accession>A0ABT3Z9H6</accession>
<dbReference type="RefSeq" id="WP_267653907.1">
    <property type="nucleotide sequence ID" value="NZ_JAOVZR010000001.1"/>
</dbReference>
<evidence type="ECO:0000313" key="3">
    <source>
        <dbReference type="Proteomes" id="UP001073227"/>
    </source>
</evidence>
<dbReference type="EMBL" id="JAOVZR010000001">
    <property type="protein sequence ID" value="MCY0148336.1"/>
    <property type="molecule type" value="Genomic_DNA"/>
</dbReference>
<name>A0ABT3Z9H6_9HYPH</name>
<evidence type="ECO:0000313" key="2">
    <source>
        <dbReference type="EMBL" id="MCY0148336.1"/>
    </source>
</evidence>
<organism evidence="2 3">
    <name type="scientific">Hoeflea algicola</name>
    <dbReference type="NCBI Taxonomy" id="2983763"/>
    <lineage>
        <taxon>Bacteria</taxon>
        <taxon>Pseudomonadati</taxon>
        <taxon>Pseudomonadota</taxon>
        <taxon>Alphaproteobacteria</taxon>
        <taxon>Hyphomicrobiales</taxon>
        <taxon>Rhizobiaceae</taxon>
        <taxon>Hoeflea</taxon>
    </lineage>
</organism>
<comment type="caution">
    <text evidence="2">The sequence shown here is derived from an EMBL/GenBank/DDBJ whole genome shotgun (WGS) entry which is preliminary data.</text>
</comment>
<sequence length="70" mass="8189">MPRKPKTEYKQYGEKTEMVAVRIPASLHSQIKRLADLDQMPKSRKVVELLERGMPKRRPAQPKKPESVFE</sequence>
<feature type="region of interest" description="Disordered" evidence="1">
    <location>
        <begin position="50"/>
        <end position="70"/>
    </location>
</feature>
<protein>
    <recommendedName>
        <fullName evidence="4">Ribbon-helix-helix protein CopG domain-containing protein</fullName>
    </recommendedName>
</protein>
<reference evidence="2" key="1">
    <citation type="submission" date="2022-10" db="EMBL/GenBank/DDBJ databases">
        <title>Hoeflea sp. G2-23, isolated from marine algae.</title>
        <authorList>
            <person name="Kristyanto S."/>
            <person name="Kim J.M."/>
            <person name="Jeon C.O."/>
        </authorList>
    </citation>
    <scope>NUCLEOTIDE SEQUENCE</scope>
    <source>
        <strain evidence="2">G2-23</strain>
    </source>
</reference>